<dbReference type="InterPro" id="IPR013321">
    <property type="entry name" value="Arc_rbn_hlx_hlx"/>
</dbReference>
<geneLocation type="plasmid" evidence="2 3">
    <name>unnamed13</name>
</geneLocation>
<dbReference type="EMBL" id="MN730093">
    <property type="protein sequence ID" value="QKU37910.1"/>
    <property type="molecule type" value="Genomic_DNA"/>
</dbReference>
<reference evidence="2 3" key="2">
    <citation type="submission" date="2020-12" db="EMBL/GenBank/DDBJ databases">
        <title>Whole genome sequencing of Lactobacillus plantarum PC518.</title>
        <authorList>
            <person name="Guo Q."/>
        </authorList>
    </citation>
    <scope>NUCLEOTIDE SEQUENCE [LARGE SCALE GENOMIC DNA]</scope>
    <source>
        <strain evidence="2 3">PC518</strain>
        <plasmid evidence="2 3">unnamed13</plasmid>
    </source>
</reference>
<reference evidence="1" key="1">
    <citation type="submission" date="2019-11" db="EMBL/GenBank/DDBJ databases">
        <authorList>
            <person name="Gou Q."/>
            <person name="Xu X."/>
            <person name="Pan Q."/>
        </authorList>
    </citation>
    <scope>NUCLEOTIDE SEQUENCE</scope>
    <source>
        <strain evidence="1">PC518</strain>
        <plasmid evidence="1">pLP224</plasmid>
    </source>
</reference>
<sequence length="51" mass="5695">MASNKKRVSIGLTDAQYALVQKFAKEKGFSKSAIFVLALEEYARKESGQKK</sequence>
<organism evidence="1">
    <name type="scientific">Lactiplantibacillus plantarum</name>
    <name type="common">Lactobacillus plantarum</name>
    <dbReference type="NCBI Taxonomy" id="1590"/>
    <lineage>
        <taxon>Bacteria</taxon>
        <taxon>Bacillati</taxon>
        <taxon>Bacillota</taxon>
        <taxon>Bacilli</taxon>
        <taxon>Lactobacillales</taxon>
        <taxon>Lactobacillaceae</taxon>
        <taxon>Lactiplantibacillus</taxon>
    </lineage>
</organism>
<dbReference type="RefSeq" id="WP_041499945.1">
    <property type="nucleotide sequence ID" value="NZ_CP066830.1"/>
</dbReference>
<dbReference type="Proteomes" id="UP000595466">
    <property type="component" value="Plasmid unnamed13"/>
</dbReference>
<evidence type="ECO:0000313" key="3">
    <source>
        <dbReference type="Proteomes" id="UP000595466"/>
    </source>
</evidence>
<dbReference type="InterPro" id="IPR010985">
    <property type="entry name" value="Ribbon_hlx_hlx"/>
</dbReference>
<gene>
    <name evidence="1" type="primary">ORF2</name>
    <name evidence="2" type="ORF">JH395_16560</name>
</gene>
<proteinExistence type="predicted"/>
<accession>A0A7D5A7T9</accession>
<dbReference type="EMBL" id="CP066830">
    <property type="protein sequence ID" value="QQM62754.1"/>
    <property type="molecule type" value="Genomic_DNA"/>
</dbReference>
<name>A0A7D5A7T9_LACPN</name>
<protein>
    <submittedName>
        <fullName evidence="1">CopG family transcriptional regulator</fullName>
    </submittedName>
</protein>
<dbReference type="GO" id="GO:0006355">
    <property type="term" value="P:regulation of DNA-templated transcription"/>
    <property type="evidence" value="ECO:0007669"/>
    <property type="project" value="InterPro"/>
</dbReference>
<dbReference type="Gene3D" id="1.10.1220.10">
    <property type="entry name" value="Met repressor-like"/>
    <property type="match status" value="1"/>
</dbReference>
<dbReference type="SUPFAM" id="SSF47598">
    <property type="entry name" value="Ribbon-helix-helix"/>
    <property type="match status" value="1"/>
</dbReference>
<evidence type="ECO:0000313" key="2">
    <source>
        <dbReference type="EMBL" id="QQM62754.1"/>
    </source>
</evidence>
<keyword evidence="1" id="KW-0614">Plasmid</keyword>
<geneLocation type="plasmid" evidence="1">
    <name>pLP224</name>
</geneLocation>
<dbReference type="AlphaFoldDB" id="A0A7D5A7T9"/>
<evidence type="ECO:0000313" key="1">
    <source>
        <dbReference type="EMBL" id="QKU37910.1"/>
    </source>
</evidence>